<dbReference type="PANTHER" id="PTHR37305:SF1">
    <property type="entry name" value="MEMBRANE PROTEIN"/>
    <property type="match status" value="1"/>
</dbReference>
<feature type="transmembrane region" description="Helical" evidence="1">
    <location>
        <begin position="198"/>
        <end position="218"/>
    </location>
</feature>
<accession>D7CSU8</accession>
<dbReference type="RefSeq" id="WP_013177095.1">
    <property type="nucleotide sequence ID" value="NC_014221.1"/>
</dbReference>
<gene>
    <name evidence="2" type="ordered locus">Trad_0579</name>
</gene>
<feature type="transmembrane region" description="Helical" evidence="1">
    <location>
        <begin position="170"/>
        <end position="191"/>
    </location>
</feature>
<keyword evidence="1" id="KW-1133">Transmembrane helix</keyword>
<reference evidence="3" key="1">
    <citation type="submission" date="2010-05" db="EMBL/GenBank/DDBJ databases">
        <title>The complete genome of Truepera radiovictris DSM 17093.</title>
        <authorList>
            <consortium name="US DOE Joint Genome Institute (JGI-PGF)"/>
            <person name="Lucas S."/>
            <person name="Copeland A."/>
            <person name="Lapidus A."/>
            <person name="Glavina del Rio T."/>
            <person name="Dalin E."/>
            <person name="Tice H."/>
            <person name="Bruce D."/>
            <person name="Goodwin L."/>
            <person name="Pitluck S."/>
            <person name="Kyrpides N."/>
            <person name="Mavromatis K."/>
            <person name="Ovchinnikova G."/>
            <person name="Munk A.C."/>
            <person name="Detter J.C."/>
            <person name="Han C."/>
            <person name="Tapia R."/>
            <person name="Land M."/>
            <person name="Hauser L."/>
            <person name="Markowitz V."/>
            <person name="Cheng J.-F."/>
            <person name="Hugenholtz P."/>
            <person name="Woyke T."/>
            <person name="Wu D."/>
            <person name="Tindall B."/>
            <person name="Pomrenke H.G."/>
            <person name="Brambilla E."/>
            <person name="Klenk H.-P."/>
            <person name="Eisen J.A."/>
        </authorList>
    </citation>
    <scope>NUCLEOTIDE SEQUENCE [LARGE SCALE GENOMIC DNA]</scope>
    <source>
        <strain evidence="3">DSM 17093 / CIP 108686 / LMG 22925 / RQ-24</strain>
    </source>
</reference>
<dbReference type="HOGENOM" id="CLU_871363_0_0_0"/>
<keyword evidence="1" id="KW-0812">Transmembrane</keyword>
<feature type="transmembrane region" description="Helical" evidence="1">
    <location>
        <begin position="291"/>
        <end position="314"/>
    </location>
</feature>
<dbReference type="PANTHER" id="PTHR37305">
    <property type="entry name" value="INTEGRAL MEMBRANE PROTEIN-RELATED"/>
    <property type="match status" value="1"/>
</dbReference>
<dbReference type="Proteomes" id="UP000000379">
    <property type="component" value="Chromosome"/>
</dbReference>
<evidence type="ECO:0000256" key="1">
    <source>
        <dbReference type="SAM" id="Phobius"/>
    </source>
</evidence>
<organism evidence="2 3">
    <name type="scientific">Truepera radiovictrix (strain DSM 17093 / CIP 108686 / LMG 22925 / RQ-24)</name>
    <dbReference type="NCBI Taxonomy" id="649638"/>
    <lineage>
        <taxon>Bacteria</taxon>
        <taxon>Thermotogati</taxon>
        <taxon>Deinococcota</taxon>
        <taxon>Deinococci</taxon>
        <taxon>Trueperales</taxon>
        <taxon>Trueperaceae</taxon>
        <taxon>Truepera</taxon>
    </lineage>
</organism>
<protein>
    <submittedName>
        <fullName evidence="2">Uncharacterized protein</fullName>
    </submittedName>
</protein>
<name>D7CSU8_TRURR</name>
<evidence type="ECO:0000313" key="2">
    <source>
        <dbReference type="EMBL" id="ADI13715.1"/>
    </source>
</evidence>
<reference evidence="2 3" key="2">
    <citation type="journal article" date="2011" name="Stand. Genomic Sci.">
        <title>Complete genome sequence of Truepera radiovictrix type strain (RQ-24).</title>
        <authorList>
            <person name="Ivanova N."/>
            <person name="Rohde C."/>
            <person name="Munk C."/>
            <person name="Nolan M."/>
            <person name="Lucas S."/>
            <person name="Del Rio T.G."/>
            <person name="Tice H."/>
            <person name="Deshpande S."/>
            <person name="Cheng J.F."/>
            <person name="Tapia R."/>
            <person name="Han C."/>
            <person name="Goodwin L."/>
            <person name="Pitluck S."/>
            <person name="Liolios K."/>
            <person name="Mavromatis K."/>
            <person name="Mikhailova N."/>
            <person name="Pati A."/>
            <person name="Chen A."/>
            <person name="Palaniappan K."/>
            <person name="Land M."/>
            <person name="Hauser L."/>
            <person name="Chang Y.J."/>
            <person name="Jeffries C.D."/>
            <person name="Brambilla E."/>
            <person name="Rohde M."/>
            <person name="Goker M."/>
            <person name="Tindall B.J."/>
            <person name="Woyke T."/>
            <person name="Bristow J."/>
            <person name="Eisen J.A."/>
            <person name="Markowitz V."/>
            <person name="Hugenholtz P."/>
            <person name="Kyrpides N.C."/>
            <person name="Klenk H.P."/>
            <person name="Lapidus A."/>
        </authorList>
    </citation>
    <scope>NUCLEOTIDE SEQUENCE [LARGE SCALE GENOMIC DNA]</scope>
    <source>
        <strain evidence="3">DSM 17093 / CIP 108686 / LMG 22925 / RQ-24</strain>
    </source>
</reference>
<feature type="transmembrane region" description="Helical" evidence="1">
    <location>
        <begin position="75"/>
        <end position="99"/>
    </location>
</feature>
<proteinExistence type="predicted"/>
<evidence type="ECO:0000313" key="3">
    <source>
        <dbReference type="Proteomes" id="UP000000379"/>
    </source>
</evidence>
<keyword evidence="1" id="KW-0472">Membrane</keyword>
<feature type="transmembrane region" description="Helical" evidence="1">
    <location>
        <begin position="21"/>
        <end position="43"/>
    </location>
</feature>
<keyword evidence="3" id="KW-1185">Reference proteome</keyword>
<dbReference type="KEGG" id="tra:Trad_0579"/>
<feature type="transmembrane region" description="Helical" evidence="1">
    <location>
        <begin position="126"/>
        <end position="150"/>
    </location>
</feature>
<sequence length="319" mass="34649">MKGFLSTVRAELFKLARKRRTVVLAAFLWLLVPALLLFIGWLIQTRVAGTFADGGLNVRELVQLVASPVSIARNLLLLLGNLSPSLLIILVALTAALLMGEERTQNMWKTVLTVQPNRVAVLSGKLAAGMLYLGALLFGMFLSGLLWGALGTLFLPTTFGAGLGELAGLYALQWLFSLAALLFAFLMVWLLRSLTLGIVAIFFLPALLEGAYGFYQVVVGFERLNRFNALLQALRLRSTLEELPRYFFSTNLYAPAREPVAALARLFGGLGGDAAVQPGSTPFGNLLAPSLSHAALVMGVYALIFGVLLFWSFARRDIV</sequence>
<dbReference type="EMBL" id="CP002049">
    <property type="protein sequence ID" value="ADI13715.1"/>
    <property type="molecule type" value="Genomic_DNA"/>
</dbReference>
<dbReference type="AlphaFoldDB" id="D7CSU8"/>
<dbReference type="STRING" id="649638.Trad_0579"/>